<evidence type="ECO:0000313" key="2">
    <source>
        <dbReference type="Proteomes" id="UP000650081"/>
    </source>
</evidence>
<proteinExistence type="predicted"/>
<dbReference type="RefSeq" id="WP_187465139.1">
    <property type="nucleotide sequence ID" value="NZ_JACSIT010000050.1"/>
</dbReference>
<evidence type="ECO:0000313" key="1">
    <source>
        <dbReference type="EMBL" id="MBC6993013.1"/>
    </source>
</evidence>
<reference evidence="1" key="1">
    <citation type="submission" date="2020-08" db="EMBL/GenBank/DDBJ databases">
        <title>Lewinella bacteria from marine environments.</title>
        <authorList>
            <person name="Zhong Y."/>
        </authorList>
    </citation>
    <scope>NUCLEOTIDE SEQUENCE</scope>
    <source>
        <strain evidence="1">KCTC 42187</strain>
    </source>
</reference>
<accession>A0A923T7L8</accession>
<dbReference type="AlphaFoldDB" id="A0A923T7L8"/>
<sequence>MATAVKDQLWRLIHSLSKAEKRSFKLYATRAGSTVDSKFIQLFDVLDRLPEPNDDQAMARMKITSGQYSNLKRHLYQQLLTSLRLIYIDKEIDIELREQLDFARILYGKGHYLDALRILERAKAKAVEHNQDLLHLEILEFQKLIEARHITLSRQDEDKLEYLVNESAERSFSVLNTSELFNINIQIHGRYIENGHSRGPEDELVNREFWKSIQRGHIDRDSVAHTFHQKINRFQAAMWYNYIQLQLDDALESARNAIALFEISRHMVMKDPDLYLRALYYVTLFAYLNRDEKMVARYLRRMEDFLSNENILLNENSQLIGHTYQYLSQFNHHFLRRDGAAAYALSLEVTAAYTEGRFLPNEQRWGLFRYKCAAACFLTHRFGEALDHLNEIINLRSGILREDLLINSRILHAICHFEIGNLALVDYHLTGLSRLLRKSREAAEVHRLAISTLRRLLKCPPNEHLPIYQQLARDLDQPTRHPFEQKALVYLNLQDWLNLHTPA</sequence>
<dbReference type="EMBL" id="JACSIT010000050">
    <property type="protein sequence ID" value="MBC6993013.1"/>
    <property type="molecule type" value="Genomic_DNA"/>
</dbReference>
<name>A0A923T7L8_9BACT</name>
<dbReference type="Proteomes" id="UP000650081">
    <property type="component" value="Unassembled WGS sequence"/>
</dbReference>
<keyword evidence="2" id="KW-1185">Reference proteome</keyword>
<gene>
    <name evidence="1" type="ORF">H9S92_02475</name>
</gene>
<organism evidence="1 2">
    <name type="scientific">Neolewinella lacunae</name>
    <dbReference type="NCBI Taxonomy" id="1517758"/>
    <lineage>
        <taxon>Bacteria</taxon>
        <taxon>Pseudomonadati</taxon>
        <taxon>Bacteroidota</taxon>
        <taxon>Saprospiria</taxon>
        <taxon>Saprospirales</taxon>
        <taxon>Lewinellaceae</taxon>
        <taxon>Neolewinella</taxon>
    </lineage>
</organism>
<protein>
    <submittedName>
        <fullName evidence="1">Uncharacterized protein</fullName>
    </submittedName>
</protein>
<comment type="caution">
    <text evidence="1">The sequence shown here is derived from an EMBL/GenBank/DDBJ whole genome shotgun (WGS) entry which is preliminary data.</text>
</comment>